<dbReference type="EMBL" id="JARFPL010000001">
    <property type="protein sequence ID" value="MDF0592088.1"/>
    <property type="molecule type" value="Genomic_DNA"/>
</dbReference>
<evidence type="ECO:0000256" key="1">
    <source>
        <dbReference type="ARBA" id="ARBA00004162"/>
    </source>
</evidence>
<protein>
    <recommendedName>
        <fullName evidence="3 12">Preprotein translocase subunit SecG</fullName>
    </recommendedName>
    <alternativeName>
        <fullName evidence="11 12">Protein transport protein Sec61 subunit beta homolog</fullName>
    </alternativeName>
</protein>
<evidence type="ECO:0000256" key="10">
    <source>
        <dbReference type="ARBA" id="ARBA00023136"/>
    </source>
</evidence>
<evidence type="ECO:0000256" key="12">
    <source>
        <dbReference type="HAMAP-Rule" id="MF_00751"/>
    </source>
</evidence>
<reference evidence="14 15" key="1">
    <citation type="submission" date="2023-03" db="EMBL/GenBank/DDBJ databases">
        <title>Whole genome sequencing of Methanotrichaceae archaeon M04Ac.</title>
        <authorList>
            <person name="Khomyakova M.A."/>
            <person name="Merkel A.Y."/>
            <person name="Slobodkin A.I."/>
        </authorList>
    </citation>
    <scope>NUCLEOTIDE SEQUENCE [LARGE SCALE GENOMIC DNA]</scope>
    <source>
        <strain evidence="14 15">M04Ac</strain>
    </source>
</reference>
<sequence length="58" mass="6222">MAKKKKSEGSGLMSSAGLMRYFDADDTAIKLDPKAVIAFSVAVGAGIMAMNFYYGLWP</sequence>
<evidence type="ECO:0000256" key="5">
    <source>
        <dbReference type="ARBA" id="ARBA00022475"/>
    </source>
</evidence>
<evidence type="ECO:0000256" key="7">
    <source>
        <dbReference type="ARBA" id="ARBA00022927"/>
    </source>
</evidence>
<dbReference type="InterPro" id="IPR016482">
    <property type="entry name" value="SecG/Sec61-beta/Sbh"/>
</dbReference>
<evidence type="ECO:0000313" key="15">
    <source>
        <dbReference type="Proteomes" id="UP001215956"/>
    </source>
</evidence>
<proteinExistence type="inferred from homology"/>
<evidence type="ECO:0000256" key="9">
    <source>
        <dbReference type="ARBA" id="ARBA00023010"/>
    </source>
</evidence>
<keyword evidence="9 12" id="KW-0811">Translocation</keyword>
<evidence type="ECO:0000256" key="2">
    <source>
        <dbReference type="ARBA" id="ARBA00006103"/>
    </source>
</evidence>
<keyword evidence="8 12" id="KW-1133">Transmembrane helix</keyword>
<feature type="topological domain" description="Cytoplasmic" evidence="12">
    <location>
        <begin position="1"/>
        <end position="32"/>
    </location>
</feature>
<gene>
    <name evidence="12" type="primary">secG</name>
    <name evidence="14" type="ORF">P0O24_00605</name>
</gene>
<organism evidence="14 15">
    <name type="scientific">Candidatus Methanocrinis alkalitolerans</name>
    <dbReference type="NCBI Taxonomy" id="3033395"/>
    <lineage>
        <taxon>Archaea</taxon>
        <taxon>Methanobacteriati</taxon>
        <taxon>Methanobacteriota</taxon>
        <taxon>Stenosarchaea group</taxon>
        <taxon>Methanomicrobia</taxon>
        <taxon>Methanotrichales</taxon>
        <taxon>Methanotrichaceae</taxon>
        <taxon>Methanocrinis</taxon>
    </lineage>
</organism>
<keyword evidence="6 12" id="KW-0812">Transmembrane</keyword>
<dbReference type="HAMAP" id="MF_00751">
    <property type="entry name" value="SecG"/>
    <property type="match status" value="1"/>
</dbReference>
<keyword evidence="10 12" id="KW-0472">Membrane</keyword>
<evidence type="ECO:0000256" key="4">
    <source>
        <dbReference type="ARBA" id="ARBA00022448"/>
    </source>
</evidence>
<accession>A0ABT5XBK2</accession>
<keyword evidence="4 12" id="KW-0813">Transport</keyword>
<keyword evidence="15" id="KW-1185">Reference proteome</keyword>
<evidence type="ECO:0000256" key="3">
    <source>
        <dbReference type="ARBA" id="ARBA00014522"/>
    </source>
</evidence>
<evidence type="ECO:0000256" key="6">
    <source>
        <dbReference type="ARBA" id="ARBA00022692"/>
    </source>
</evidence>
<dbReference type="RefSeq" id="WP_316967795.1">
    <property type="nucleotide sequence ID" value="NZ_JARFPL010000001.1"/>
</dbReference>
<comment type="subunit">
    <text evidence="12">Component of the protein translocase complex. Heterotrimer consisting of alpha (SecY), beta (SecG) and gamma (SecE) subunits. Can form oligomers of the heterotrimer.</text>
</comment>
<evidence type="ECO:0000256" key="8">
    <source>
        <dbReference type="ARBA" id="ARBA00022989"/>
    </source>
</evidence>
<keyword evidence="5 12" id="KW-1003">Cell membrane</keyword>
<comment type="similarity">
    <text evidence="2 12">Belongs to the SEC61-beta family.</text>
</comment>
<comment type="function">
    <text evidence="12">Involved in protein export. The function of the beta subunit is unknown, but it may be involved in stabilization of the trimeric complex.</text>
</comment>
<dbReference type="InterPro" id="IPR023531">
    <property type="entry name" value="Preprot_translocase_SecG"/>
</dbReference>
<evidence type="ECO:0000313" key="14">
    <source>
        <dbReference type="EMBL" id="MDF0592088.1"/>
    </source>
</evidence>
<dbReference type="Pfam" id="PF03911">
    <property type="entry name" value="Sec61_beta"/>
    <property type="match status" value="1"/>
</dbReference>
<evidence type="ECO:0000256" key="11">
    <source>
        <dbReference type="ARBA" id="ARBA00031868"/>
    </source>
</evidence>
<feature type="transmembrane region" description="Helical" evidence="13">
    <location>
        <begin position="35"/>
        <end position="56"/>
    </location>
</feature>
<name>A0ABT5XBK2_9EURY</name>
<comment type="subcellular location">
    <subcellularLocation>
        <location evidence="1 12">Cell membrane</location>
        <topology evidence="1 12">Single-pass membrane protein</topology>
    </subcellularLocation>
</comment>
<dbReference type="NCBIfam" id="NF002318">
    <property type="entry name" value="PRK01253.1"/>
    <property type="match status" value="1"/>
</dbReference>
<comment type="caution">
    <text evidence="14">The sequence shown here is derived from an EMBL/GenBank/DDBJ whole genome shotgun (WGS) entry which is preliminary data.</text>
</comment>
<dbReference type="Proteomes" id="UP001215956">
    <property type="component" value="Unassembled WGS sequence"/>
</dbReference>
<evidence type="ECO:0000256" key="13">
    <source>
        <dbReference type="SAM" id="Phobius"/>
    </source>
</evidence>
<keyword evidence="7 12" id="KW-0653">Protein transport</keyword>